<dbReference type="InterPro" id="IPR000595">
    <property type="entry name" value="cNMP-bd_dom"/>
</dbReference>
<evidence type="ECO:0000259" key="5">
    <source>
        <dbReference type="PROSITE" id="PS51063"/>
    </source>
</evidence>
<organism evidence="6 7">
    <name type="scientific">Dactylococcopsis salina (strain PCC 8305)</name>
    <name type="common">Myxobactron salinum</name>
    <dbReference type="NCBI Taxonomy" id="13035"/>
    <lineage>
        <taxon>Bacteria</taxon>
        <taxon>Bacillati</taxon>
        <taxon>Cyanobacteriota</taxon>
        <taxon>Cyanophyceae</taxon>
        <taxon>Nodosilineales</taxon>
        <taxon>Cymatolegaceae</taxon>
        <taxon>Dactylococcopsis</taxon>
    </lineage>
</organism>
<evidence type="ECO:0000259" key="4">
    <source>
        <dbReference type="PROSITE" id="PS50042"/>
    </source>
</evidence>
<dbReference type="Proteomes" id="UP000010482">
    <property type="component" value="Chromosome"/>
</dbReference>
<evidence type="ECO:0000256" key="2">
    <source>
        <dbReference type="ARBA" id="ARBA00023125"/>
    </source>
</evidence>
<keyword evidence="1" id="KW-0805">Transcription regulation</keyword>
<dbReference type="Pfam" id="PF00027">
    <property type="entry name" value="cNMP_binding"/>
    <property type="match status" value="1"/>
</dbReference>
<name>K9YY00_DACS8</name>
<dbReference type="GO" id="GO:0003677">
    <property type="term" value="F:DNA binding"/>
    <property type="evidence" value="ECO:0007669"/>
    <property type="project" value="UniProtKB-KW"/>
</dbReference>
<keyword evidence="3" id="KW-0804">Transcription</keyword>
<dbReference type="PROSITE" id="PS50042">
    <property type="entry name" value="CNMP_BINDING_3"/>
    <property type="match status" value="1"/>
</dbReference>
<dbReference type="InterPro" id="IPR014710">
    <property type="entry name" value="RmlC-like_jellyroll"/>
</dbReference>
<dbReference type="EMBL" id="CP003944">
    <property type="protein sequence ID" value="AFZ51175.1"/>
    <property type="molecule type" value="Genomic_DNA"/>
</dbReference>
<dbReference type="SUPFAM" id="SSF51206">
    <property type="entry name" value="cAMP-binding domain-like"/>
    <property type="match status" value="1"/>
</dbReference>
<keyword evidence="7" id="KW-1185">Reference proteome</keyword>
<proteinExistence type="predicted"/>
<dbReference type="eggNOG" id="COG0664">
    <property type="taxonomic scope" value="Bacteria"/>
</dbReference>
<sequence>MESTVVSENFPLLNAAETETLDWLLSVAIEQDFQPEEKILDDQSWGNAVYFIVSGWVKSRRWYNENPTTLSIRGRGDFFGETAILDEPPRATEIITLSETKVISISAQRFIQTLFQDSQLHHKLLQITVRRVRQMDMRLQLRHHPPVVKLASTLINLAENYGKPIEEGMEILLIPETDIADISDLTLEETQKYLSKFQNKGWLELNQDEKTLSITNMRQLTHLSTGTI</sequence>
<dbReference type="InterPro" id="IPR036390">
    <property type="entry name" value="WH_DNA-bd_sf"/>
</dbReference>
<dbReference type="SMART" id="SM00100">
    <property type="entry name" value="cNMP"/>
    <property type="match status" value="1"/>
</dbReference>
<dbReference type="PANTHER" id="PTHR24567">
    <property type="entry name" value="CRP FAMILY TRANSCRIPTIONAL REGULATORY PROTEIN"/>
    <property type="match status" value="1"/>
</dbReference>
<dbReference type="GO" id="GO:0003700">
    <property type="term" value="F:DNA-binding transcription factor activity"/>
    <property type="evidence" value="ECO:0007669"/>
    <property type="project" value="TreeGrafter"/>
</dbReference>
<dbReference type="Pfam" id="PF13545">
    <property type="entry name" value="HTH_Crp_2"/>
    <property type="match status" value="1"/>
</dbReference>
<keyword evidence="2" id="KW-0238">DNA-binding</keyword>
<protein>
    <submittedName>
        <fullName evidence="6">cAMP-binding protein</fullName>
    </submittedName>
</protein>
<gene>
    <name evidence="6" type="ORF">Dacsa_2588</name>
</gene>
<dbReference type="STRING" id="13035.Dacsa_2588"/>
<evidence type="ECO:0000313" key="6">
    <source>
        <dbReference type="EMBL" id="AFZ51175.1"/>
    </source>
</evidence>
<dbReference type="AlphaFoldDB" id="K9YY00"/>
<dbReference type="GO" id="GO:0005829">
    <property type="term" value="C:cytosol"/>
    <property type="evidence" value="ECO:0007669"/>
    <property type="project" value="TreeGrafter"/>
</dbReference>
<evidence type="ECO:0000313" key="7">
    <source>
        <dbReference type="Proteomes" id="UP000010482"/>
    </source>
</evidence>
<dbReference type="PATRIC" id="fig|13035.3.peg.2951"/>
<dbReference type="Gene3D" id="1.10.10.10">
    <property type="entry name" value="Winged helix-like DNA-binding domain superfamily/Winged helix DNA-binding domain"/>
    <property type="match status" value="1"/>
</dbReference>
<dbReference type="InterPro" id="IPR018490">
    <property type="entry name" value="cNMP-bd_dom_sf"/>
</dbReference>
<dbReference type="HOGENOM" id="CLU_075053_3_5_3"/>
<accession>K9YY00</accession>
<dbReference type="Gene3D" id="2.60.120.10">
    <property type="entry name" value="Jelly Rolls"/>
    <property type="match status" value="1"/>
</dbReference>
<dbReference type="OrthoDB" id="453310at2"/>
<feature type="domain" description="Cyclic nucleotide-binding" evidence="4">
    <location>
        <begin position="12"/>
        <end position="131"/>
    </location>
</feature>
<dbReference type="InterPro" id="IPR036388">
    <property type="entry name" value="WH-like_DNA-bd_sf"/>
</dbReference>
<dbReference type="PROSITE" id="PS51063">
    <property type="entry name" value="HTH_CRP_2"/>
    <property type="match status" value="1"/>
</dbReference>
<evidence type="ECO:0000256" key="3">
    <source>
        <dbReference type="ARBA" id="ARBA00023163"/>
    </source>
</evidence>
<dbReference type="PANTHER" id="PTHR24567:SF74">
    <property type="entry name" value="HTH-TYPE TRANSCRIPTIONAL REGULATOR ARCR"/>
    <property type="match status" value="1"/>
</dbReference>
<dbReference type="RefSeq" id="WP_015230165.1">
    <property type="nucleotide sequence ID" value="NC_019780.1"/>
</dbReference>
<dbReference type="InterPro" id="IPR012318">
    <property type="entry name" value="HTH_CRP"/>
</dbReference>
<reference evidence="6" key="1">
    <citation type="submission" date="2012-04" db="EMBL/GenBank/DDBJ databases">
        <title>Finished genome of Dactylococcopsis salina PCC 8305.</title>
        <authorList>
            <consortium name="US DOE Joint Genome Institute"/>
            <person name="Gugger M."/>
            <person name="Coursin T."/>
            <person name="Rippka R."/>
            <person name="Tandeau De Marsac N."/>
            <person name="Huntemann M."/>
            <person name="Wei C.-L."/>
            <person name="Han J."/>
            <person name="Detter J.C."/>
            <person name="Han C."/>
            <person name="Tapia R."/>
            <person name="Daligault H."/>
            <person name="Chen A."/>
            <person name="Krypides N."/>
            <person name="Mavromatis K."/>
            <person name="Markowitz V."/>
            <person name="Szeto E."/>
            <person name="Ivanova N."/>
            <person name="Ovchinnikova G."/>
            <person name="Pagani I."/>
            <person name="Pati A."/>
            <person name="Goodwin L."/>
            <person name="Peters L."/>
            <person name="Pitluck S."/>
            <person name="Woyke T."/>
            <person name="Kerfeld C."/>
        </authorList>
    </citation>
    <scope>NUCLEOTIDE SEQUENCE [LARGE SCALE GENOMIC DNA]</scope>
    <source>
        <strain evidence="6">PCC 8305</strain>
    </source>
</reference>
<dbReference type="CDD" id="cd00038">
    <property type="entry name" value="CAP_ED"/>
    <property type="match status" value="1"/>
</dbReference>
<dbReference type="SUPFAM" id="SSF46785">
    <property type="entry name" value="Winged helix' DNA-binding domain"/>
    <property type="match status" value="1"/>
</dbReference>
<dbReference type="KEGG" id="dsl:Dacsa_2588"/>
<evidence type="ECO:0000256" key="1">
    <source>
        <dbReference type="ARBA" id="ARBA00023015"/>
    </source>
</evidence>
<dbReference type="InterPro" id="IPR050397">
    <property type="entry name" value="Env_Response_Regulators"/>
</dbReference>
<feature type="domain" description="HTH crp-type" evidence="5">
    <location>
        <begin position="144"/>
        <end position="218"/>
    </location>
</feature>